<evidence type="ECO:0000256" key="3">
    <source>
        <dbReference type="ARBA" id="ARBA00023186"/>
    </source>
</evidence>
<reference evidence="4 5" key="1">
    <citation type="submission" date="2017-11" db="EMBL/GenBank/DDBJ databases">
        <title>Genomic Encyclopedia of Type Strains, Phase III (KMG-III): the genomes of soil and plant-associated and newly described type strains.</title>
        <authorList>
            <person name="Whitman W."/>
        </authorList>
    </citation>
    <scope>NUCLEOTIDE SEQUENCE [LARGE SCALE GENOMIC DNA]</scope>
    <source>
        <strain evidence="4 5">CGMCC 1.12274</strain>
    </source>
</reference>
<dbReference type="Pfam" id="PF03937">
    <property type="entry name" value="Sdh5"/>
    <property type="match status" value="1"/>
</dbReference>
<dbReference type="AlphaFoldDB" id="A0A2N0I1S9"/>
<protein>
    <recommendedName>
        <fullName evidence="2">FAD assembly factor SdhE</fullName>
    </recommendedName>
</protein>
<sequence length="88" mass="10384">MIDETRIKRLKFRAWHRGTREADYMIGCFFDRYGAEWGEAEVTWFERLLDEEDVDIIGWALGSLAVPPEYQGAQMDALRKLDFVDIPR</sequence>
<evidence type="ECO:0000313" key="5">
    <source>
        <dbReference type="Proteomes" id="UP000232587"/>
    </source>
</evidence>
<comment type="similarity">
    <text evidence="1">Belongs to the SdhE FAD assembly factor family.</text>
</comment>
<accession>A0A2N0I1S9</accession>
<evidence type="ECO:0000256" key="2">
    <source>
        <dbReference type="ARBA" id="ARBA00019418"/>
    </source>
</evidence>
<dbReference type="Gene3D" id="1.10.150.250">
    <property type="entry name" value="Flavinator of succinate dehydrogenase"/>
    <property type="match status" value="1"/>
</dbReference>
<dbReference type="InterPro" id="IPR005631">
    <property type="entry name" value="SDH"/>
</dbReference>
<evidence type="ECO:0000313" key="4">
    <source>
        <dbReference type="EMBL" id="PKB25136.1"/>
    </source>
</evidence>
<comment type="caution">
    <text evidence="4">The sequence shown here is derived from an EMBL/GenBank/DDBJ whole genome shotgun (WGS) entry which is preliminary data.</text>
</comment>
<name>A0A2N0I1S9_9SPHN</name>
<dbReference type="RefSeq" id="WP_100865609.1">
    <property type="nucleotide sequence ID" value="NZ_PHUF01000002.1"/>
</dbReference>
<gene>
    <name evidence="4" type="ORF">B0I00_0322</name>
</gene>
<dbReference type="SUPFAM" id="SSF109910">
    <property type="entry name" value="YgfY-like"/>
    <property type="match status" value="1"/>
</dbReference>
<organism evidence="4 5">
    <name type="scientific">Novosphingobium kunmingense</name>
    <dbReference type="NCBI Taxonomy" id="1211806"/>
    <lineage>
        <taxon>Bacteria</taxon>
        <taxon>Pseudomonadati</taxon>
        <taxon>Pseudomonadota</taxon>
        <taxon>Alphaproteobacteria</taxon>
        <taxon>Sphingomonadales</taxon>
        <taxon>Sphingomonadaceae</taxon>
        <taxon>Novosphingobium</taxon>
    </lineage>
</organism>
<dbReference type="Proteomes" id="UP000232587">
    <property type="component" value="Unassembled WGS sequence"/>
</dbReference>
<evidence type="ECO:0000256" key="1">
    <source>
        <dbReference type="ARBA" id="ARBA00008571"/>
    </source>
</evidence>
<dbReference type="EMBL" id="PHUF01000002">
    <property type="protein sequence ID" value="PKB25136.1"/>
    <property type="molecule type" value="Genomic_DNA"/>
</dbReference>
<proteinExistence type="inferred from homology"/>
<dbReference type="OrthoDB" id="9807264at2"/>
<keyword evidence="3" id="KW-0143">Chaperone</keyword>
<dbReference type="InterPro" id="IPR036714">
    <property type="entry name" value="SDH_sf"/>
</dbReference>
<keyword evidence="5" id="KW-1185">Reference proteome</keyword>